<feature type="transmembrane region" description="Helical" evidence="3">
    <location>
        <begin position="90"/>
        <end position="119"/>
    </location>
</feature>
<feature type="transmembrane region" description="Helical" evidence="3">
    <location>
        <begin position="437"/>
        <end position="458"/>
    </location>
</feature>
<evidence type="ECO:0000256" key="3">
    <source>
        <dbReference type="SAM" id="Phobius"/>
    </source>
</evidence>
<dbReference type="HOGENOM" id="CLU_271234_0_0_0"/>
<protein>
    <submittedName>
        <fullName evidence="4">Tetratricopeptide TPR_2 repeat protein</fullName>
    </submittedName>
</protein>
<dbReference type="InterPro" id="IPR051533">
    <property type="entry name" value="WaaL-like"/>
</dbReference>
<feature type="transmembrane region" description="Helical" evidence="3">
    <location>
        <begin position="301"/>
        <end position="321"/>
    </location>
</feature>
<feature type="transmembrane region" description="Helical" evidence="3">
    <location>
        <begin position="615"/>
        <end position="633"/>
    </location>
</feature>
<dbReference type="SUPFAM" id="SSF48452">
    <property type="entry name" value="TPR-like"/>
    <property type="match status" value="1"/>
</dbReference>
<keyword evidence="3" id="KW-1133">Transmembrane helix</keyword>
<dbReference type="KEGG" id="hau:Haur_3321"/>
<feature type="transmembrane region" description="Helical" evidence="3">
    <location>
        <begin position="669"/>
        <end position="690"/>
    </location>
</feature>
<feature type="transmembrane region" description="Helical" evidence="3">
    <location>
        <begin position="125"/>
        <end position="142"/>
    </location>
</feature>
<feature type="transmembrane region" description="Helical" evidence="3">
    <location>
        <begin position="408"/>
        <end position="425"/>
    </location>
</feature>
<dbReference type="EMBL" id="CP000875">
    <property type="protein sequence ID" value="ABX05957.1"/>
    <property type="molecule type" value="Genomic_DNA"/>
</dbReference>
<accession>A9B824</accession>
<feature type="transmembrane region" description="Helical" evidence="3">
    <location>
        <begin position="589"/>
        <end position="609"/>
    </location>
</feature>
<keyword evidence="3" id="KW-0472">Membrane</keyword>
<keyword evidence="3" id="KW-0812">Transmembrane</keyword>
<feature type="transmembrane region" description="Helical" evidence="3">
    <location>
        <begin position="645"/>
        <end position="663"/>
    </location>
</feature>
<name>A9B824_HERA2</name>
<feature type="transmembrane region" description="Helical" evidence="3">
    <location>
        <begin position="151"/>
        <end position="170"/>
    </location>
</feature>
<dbReference type="Gene3D" id="1.25.40.10">
    <property type="entry name" value="Tetratricopeptide repeat domain"/>
    <property type="match status" value="1"/>
</dbReference>
<feature type="transmembrane region" description="Helical" evidence="3">
    <location>
        <begin position="21"/>
        <end position="40"/>
    </location>
</feature>
<dbReference type="InterPro" id="IPR011990">
    <property type="entry name" value="TPR-like_helical_dom_sf"/>
</dbReference>
<dbReference type="Proteomes" id="UP000000787">
    <property type="component" value="Chromosome"/>
</dbReference>
<evidence type="ECO:0000313" key="4">
    <source>
        <dbReference type="EMBL" id="ABX05957.1"/>
    </source>
</evidence>
<evidence type="ECO:0000313" key="5">
    <source>
        <dbReference type="Proteomes" id="UP000000787"/>
    </source>
</evidence>
<dbReference type="PANTHER" id="PTHR37422:SF13">
    <property type="entry name" value="LIPOPOLYSACCHARIDE BIOSYNTHESIS PROTEIN PA4999-RELATED"/>
    <property type="match status" value="1"/>
</dbReference>
<feature type="transmembrane region" description="Helical" evidence="3">
    <location>
        <begin position="190"/>
        <end position="212"/>
    </location>
</feature>
<dbReference type="InParanoid" id="A9B824"/>
<feature type="transmembrane region" description="Helical" evidence="3">
    <location>
        <begin position="233"/>
        <end position="251"/>
    </location>
</feature>
<dbReference type="eggNOG" id="COG3307">
    <property type="taxonomic scope" value="Bacteria"/>
</dbReference>
<dbReference type="InterPro" id="IPR019734">
    <property type="entry name" value="TPR_rpt"/>
</dbReference>
<evidence type="ECO:0000256" key="2">
    <source>
        <dbReference type="SAM" id="MobiDB-lite"/>
    </source>
</evidence>
<feature type="repeat" description="TPR" evidence="1">
    <location>
        <begin position="989"/>
        <end position="1022"/>
    </location>
</feature>
<feature type="transmembrane region" description="Helical" evidence="3">
    <location>
        <begin position="563"/>
        <end position="584"/>
    </location>
</feature>
<dbReference type="PROSITE" id="PS50005">
    <property type="entry name" value="TPR"/>
    <property type="match status" value="1"/>
</dbReference>
<feature type="transmembrane region" description="Helical" evidence="3">
    <location>
        <begin position="271"/>
        <end position="289"/>
    </location>
</feature>
<reference evidence="4 5" key="1">
    <citation type="journal article" date="2011" name="Stand. Genomic Sci.">
        <title>Complete genome sequence of the filamentous gliding predatory bacterium Herpetosiphon aurantiacus type strain (114-95(T)).</title>
        <authorList>
            <person name="Kiss H."/>
            <person name="Nett M."/>
            <person name="Domin N."/>
            <person name="Martin K."/>
            <person name="Maresca J.A."/>
            <person name="Copeland A."/>
            <person name="Lapidus A."/>
            <person name="Lucas S."/>
            <person name="Berry K.W."/>
            <person name="Glavina Del Rio T."/>
            <person name="Dalin E."/>
            <person name="Tice H."/>
            <person name="Pitluck S."/>
            <person name="Richardson P."/>
            <person name="Bruce D."/>
            <person name="Goodwin L."/>
            <person name="Han C."/>
            <person name="Detter J.C."/>
            <person name="Schmutz J."/>
            <person name="Brettin T."/>
            <person name="Land M."/>
            <person name="Hauser L."/>
            <person name="Kyrpides N.C."/>
            <person name="Ivanova N."/>
            <person name="Goker M."/>
            <person name="Woyke T."/>
            <person name="Klenk H.P."/>
            <person name="Bryant D.A."/>
        </authorList>
    </citation>
    <scope>NUCLEOTIDE SEQUENCE [LARGE SCALE GENOMIC DNA]</scope>
    <source>
        <strain evidence="5">ATCC 23779 / DSM 785 / 114-95</strain>
    </source>
</reference>
<keyword evidence="1" id="KW-0802">TPR repeat</keyword>
<dbReference type="PANTHER" id="PTHR37422">
    <property type="entry name" value="TEICHURONIC ACID BIOSYNTHESIS PROTEIN TUAE"/>
    <property type="match status" value="1"/>
</dbReference>
<feature type="transmembrane region" description="Helical" evidence="3">
    <location>
        <begin position="351"/>
        <end position="369"/>
    </location>
</feature>
<feature type="transmembrane region" description="Helical" evidence="3">
    <location>
        <begin position="752"/>
        <end position="770"/>
    </location>
</feature>
<proteinExistence type="predicted"/>
<dbReference type="STRING" id="316274.Haur_3321"/>
<feature type="region of interest" description="Disordered" evidence="2">
    <location>
        <begin position="715"/>
        <end position="744"/>
    </location>
</feature>
<dbReference type="eggNOG" id="COG0457">
    <property type="taxonomic scope" value="Bacteria"/>
</dbReference>
<dbReference type="BioCyc" id="HAUR316274:GHYA-3358-MONOMER"/>
<gene>
    <name evidence="4" type="ordered locus">Haur_3321</name>
</gene>
<evidence type="ECO:0000256" key="1">
    <source>
        <dbReference type="PROSITE-ProRule" id="PRU00339"/>
    </source>
</evidence>
<keyword evidence="5" id="KW-1185">Reference proteome</keyword>
<feature type="transmembrane region" description="Helical" evidence="3">
    <location>
        <begin position="52"/>
        <end position="70"/>
    </location>
</feature>
<feature type="transmembrane region" description="Helical" evidence="3">
    <location>
        <begin position="381"/>
        <end position="402"/>
    </location>
</feature>
<sequence>MPLKESALDSRETTISLWSRRVMEACWLLALAMIPVYFSLLSDRHFEPDKAVALRSIVMILGGAWIINWLERGQVFRSWPRWRDWWRSPLVAPAIVYVGVFFFTTLTSVLVFTSFFGGYNRLQGFYTNFSYVVVFGAMLAHVRRREQLERIITVIIATTLPTLGYGWVQYQRSDPLPWAGDTAARVASSMGNSIFVAAYLILTLPFMFYRLITSVMATKRAESEATNSVGLDAAWFVTLGLIPLGQLSLLYATLKLGALLQAPLLGIGHWWIFPMSVIVVGSTLPLISWVTSTRSRSDWRLYLPGGLILLYMLSLVLGGYLTADQCQGTISETCYNLDMATAKRASDFRTWFLLAMAAYFGFYGLVLALPRRSEAAAHAIVQWLSAAIYAGLSLFTIVIIFFTQSRGPQIGMFVSIFVFFTLFLLQGLRSTSFKRIFGAALSAWVVLALAGAAFLVVLNTDSSSFSGLRQSNRYISRLGNLLETDGGTGLVRVLIWRGDEHTQGAVGLALSDPLRTVIGWGPESMFVAYNPFYPPRLANYESRGASPDRSHQALLDELVTKGAIGLFSHLFLFGSFLIIMLRLLCIPRLINLGLTSLLMLGIGIFFAVFLKSLALGLIAGSVGLLVVGLATWLGYAKPLEASLSFTWQLLIITVLSAVAANFVENLFGIPIVSSLLYTWVIMAVGILAGAHAGAYQLGTKPVVVAAPVVEEAAESTPAKAGTKRQAAQNARRTPAGRGRTSSGVTGAAPARILYAVVVPIVLLLVWFLNLDNIFADMRYLQGKQFIDQGQGLDQHLLGFAAIQDAVEHAPNEDLYFLMYGRALMTLATDLSIEQNKLVSENQNAAIAQVLNSRPRPDAELADLPDAEYSVAGLQTVARDFLTKFGPLQVLDYARLALEEAQRLNPQNKDHPANLGRLHSSWFRNTEQSDPEGARMHLDAAIEAYKQAHTVAPQDVELTGQWAMLYLYRQEYDTAIAELTKATTLDPLWSLNFIRLGEAYRRKGDLPNAALAFANALALDPRALSSSGLVDVAELPAERTARVQATFASMQSDPAVFDSFLTGFERAIASKPGDMSYRQIYTQVLSDSQRYDAGLTQVQLALAEMDKMGAADPTFNTTYADTRTAFEKLVSFFQSQLGQSKP</sequence>
<dbReference type="AlphaFoldDB" id="A9B824"/>
<organism evidence="4 5">
    <name type="scientific">Herpetosiphon aurantiacus (strain ATCC 23779 / DSM 785 / 114-95)</name>
    <dbReference type="NCBI Taxonomy" id="316274"/>
    <lineage>
        <taxon>Bacteria</taxon>
        <taxon>Bacillati</taxon>
        <taxon>Chloroflexota</taxon>
        <taxon>Chloroflexia</taxon>
        <taxon>Herpetosiphonales</taxon>
        <taxon>Herpetosiphonaceae</taxon>
        <taxon>Herpetosiphon</taxon>
    </lineage>
</organism>